<feature type="domain" description="Alpha-macroglobulin receptor-binding" evidence="7">
    <location>
        <begin position="2259"/>
        <end position="2350"/>
    </location>
</feature>
<dbReference type="InterPro" id="IPR036055">
    <property type="entry name" value="LDL_receptor-like_sf"/>
</dbReference>
<gene>
    <name evidence="9" type="primary">LOC103510877</name>
</gene>
<evidence type="ECO:0000259" key="5">
    <source>
        <dbReference type="SMART" id="SM01359"/>
    </source>
</evidence>
<dbReference type="Gene3D" id="2.60.40.10">
    <property type="entry name" value="Immunoglobulins"/>
    <property type="match status" value="1"/>
</dbReference>
<dbReference type="PRINTS" id="PR00261">
    <property type="entry name" value="LDLRECEPTOR"/>
</dbReference>
<comment type="caution">
    <text evidence="2">Lacks conserved residue(s) required for the propagation of feature annotation.</text>
</comment>
<dbReference type="Gene3D" id="2.60.40.690">
    <property type="entry name" value="Alpha-macroglobulin, receptor-binding domain"/>
    <property type="match status" value="1"/>
</dbReference>
<keyword evidence="3" id="KW-1133">Transmembrane helix</keyword>
<dbReference type="InterPro" id="IPR008930">
    <property type="entry name" value="Terpenoid_cyclase/PrenylTrfase"/>
</dbReference>
<dbReference type="InterPro" id="IPR050473">
    <property type="entry name" value="A2M/Complement_sys"/>
</dbReference>
<dbReference type="STRING" id="121845.A0A3Q0J0Y5"/>
<accession>A0A3Q0J0Y5</accession>
<dbReference type="Pfam" id="PF17791">
    <property type="entry name" value="MG3"/>
    <property type="match status" value="2"/>
</dbReference>
<keyword evidence="3" id="KW-0472">Membrane</keyword>
<dbReference type="CDD" id="cd00112">
    <property type="entry name" value="LDLa"/>
    <property type="match status" value="2"/>
</dbReference>
<dbReference type="Gene3D" id="2.60.40.1930">
    <property type="match status" value="4"/>
</dbReference>
<feature type="transmembrane region" description="Helical" evidence="3">
    <location>
        <begin position="2374"/>
        <end position="2399"/>
    </location>
</feature>
<dbReference type="PaxDb" id="121845-A0A3Q0J0Y5"/>
<dbReference type="KEGG" id="dci:103510877"/>
<evidence type="ECO:0000313" key="8">
    <source>
        <dbReference type="Proteomes" id="UP000079169"/>
    </source>
</evidence>
<dbReference type="InterPro" id="IPR011625">
    <property type="entry name" value="A2M_N_BRD"/>
</dbReference>
<reference evidence="9" key="1">
    <citation type="submission" date="2025-08" db="UniProtKB">
        <authorList>
            <consortium name="RefSeq"/>
        </authorList>
    </citation>
    <scope>IDENTIFICATION</scope>
</reference>
<dbReference type="SMART" id="SM01359">
    <property type="entry name" value="A2M_N_2"/>
    <property type="match status" value="3"/>
</dbReference>
<dbReference type="SUPFAM" id="SSF48239">
    <property type="entry name" value="Terpenoid cyclases/Protein prenyltransferases"/>
    <property type="match status" value="2"/>
</dbReference>
<dbReference type="InterPro" id="IPR011626">
    <property type="entry name" value="Alpha-macroglobulin_TED"/>
</dbReference>
<evidence type="ECO:0000259" key="6">
    <source>
        <dbReference type="SMART" id="SM01360"/>
    </source>
</evidence>
<dbReference type="InterPro" id="IPR001599">
    <property type="entry name" value="Macroglobln_a2"/>
</dbReference>
<dbReference type="Gene3D" id="2.20.130.20">
    <property type="match status" value="2"/>
</dbReference>
<dbReference type="GO" id="GO:0004866">
    <property type="term" value="F:endopeptidase inhibitor activity"/>
    <property type="evidence" value="ECO:0007669"/>
    <property type="project" value="InterPro"/>
</dbReference>
<dbReference type="SMART" id="SM01361">
    <property type="entry name" value="A2M_recep"/>
    <property type="match status" value="1"/>
</dbReference>
<keyword evidence="3" id="KW-0812">Transmembrane</keyword>
<feature type="domain" description="Alpha-2-macroglobulin bait region" evidence="5">
    <location>
        <begin position="908"/>
        <end position="1042"/>
    </location>
</feature>
<dbReference type="SMART" id="SM01360">
    <property type="entry name" value="A2M"/>
    <property type="match status" value="2"/>
</dbReference>
<dbReference type="InterPro" id="IPR013783">
    <property type="entry name" value="Ig-like_fold"/>
</dbReference>
<dbReference type="GO" id="GO:0005615">
    <property type="term" value="C:extracellular space"/>
    <property type="evidence" value="ECO:0007669"/>
    <property type="project" value="InterPro"/>
</dbReference>
<proteinExistence type="predicted"/>
<dbReference type="Pfam" id="PF07678">
    <property type="entry name" value="TED_complement"/>
    <property type="match status" value="2"/>
</dbReference>
<dbReference type="RefSeq" id="XP_026680618.1">
    <property type="nucleotide sequence ID" value="XM_026824817.1"/>
</dbReference>
<dbReference type="Pfam" id="PF01835">
    <property type="entry name" value="MG2"/>
    <property type="match status" value="1"/>
</dbReference>
<dbReference type="InterPro" id="IPR009048">
    <property type="entry name" value="A-macroglobulin_rcpt-bd"/>
</dbReference>
<keyword evidence="1 2" id="KW-1015">Disulfide bond</keyword>
<feature type="domain" description="Alpha-2-macroglobulin" evidence="6">
    <location>
        <begin position="1099"/>
        <end position="1190"/>
    </location>
</feature>
<dbReference type="Gene3D" id="1.50.10.20">
    <property type="match status" value="2"/>
</dbReference>
<dbReference type="InterPro" id="IPR002172">
    <property type="entry name" value="LDrepeatLR_classA_rpt"/>
</dbReference>
<feature type="chain" id="PRO_5018312556" evidence="4">
    <location>
        <begin position="29"/>
        <end position="2408"/>
    </location>
</feature>
<evidence type="ECO:0000256" key="1">
    <source>
        <dbReference type="ARBA" id="ARBA00023157"/>
    </source>
</evidence>
<feature type="disulfide bond" evidence="2">
    <location>
        <begin position="456"/>
        <end position="471"/>
    </location>
</feature>
<dbReference type="PANTHER" id="PTHR11412:SF172">
    <property type="entry name" value="LD23292P"/>
    <property type="match status" value="1"/>
</dbReference>
<dbReference type="SUPFAM" id="SSF57424">
    <property type="entry name" value="LDL receptor-like module"/>
    <property type="match status" value="2"/>
</dbReference>
<organism evidence="8 9">
    <name type="scientific">Diaphorina citri</name>
    <name type="common">Asian citrus psyllid</name>
    <dbReference type="NCBI Taxonomy" id="121845"/>
    <lineage>
        <taxon>Eukaryota</taxon>
        <taxon>Metazoa</taxon>
        <taxon>Ecdysozoa</taxon>
        <taxon>Arthropoda</taxon>
        <taxon>Hexapoda</taxon>
        <taxon>Insecta</taxon>
        <taxon>Pterygota</taxon>
        <taxon>Neoptera</taxon>
        <taxon>Paraneoptera</taxon>
        <taxon>Hemiptera</taxon>
        <taxon>Sternorrhyncha</taxon>
        <taxon>Psylloidea</taxon>
        <taxon>Psyllidae</taxon>
        <taxon>Diaphorininae</taxon>
        <taxon>Diaphorina</taxon>
    </lineage>
</organism>
<name>A0A3Q0J0Y5_DIACI</name>
<feature type="disulfide bond" evidence="2">
    <location>
        <begin position="444"/>
        <end position="462"/>
    </location>
</feature>
<evidence type="ECO:0000313" key="9">
    <source>
        <dbReference type="RefSeq" id="XP_026680618.1"/>
    </source>
</evidence>
<protein>
    <submittedName>
        <fullName evidence="9">Uncharacterized protein LOC103510877</fullName>
    </submittedName>
</protein>
<dbReference type="Pfam" id="PF07703">
    <property type="entry name" value="A2M_BRD"/>
    <property type="match status" value="3"/>
</dbReference>
<dbReference type="InterPro" id="IPR036595">
    <property type="entry name" value="A-macroglobulin_rcpt-bd_sf"/>
</dbReference>
<feature type="domain" description="Alpha-2-macroglobulin" evidence="6">
    <location>
        <begin position="497"/>
        <end position="595"/>
    </location>
</feature>
<keyword evidence="4" id="KW-0732">Signal</keyword>
<dbReference type="PANTHER" id="PTHR11412">
    <property type="entry name" value="MACROGLOBULIN / COMPLEMENT"/>
    <property type="match status" value="1"/>
</dbReference>
<dbReference type="InterPro" id="IPR041555">
    <property type="entry name" value="MG3"/>
</dbReference>
<feature type="signal peptide" evidence="4">
    <location>
        <begin position="1"/>
        <end position="28"/>
    </location>
</feature>
<feature type="domain" description="Alpha-2-macroglobulin bait region" evidence="5">
    <location>
        <begin position="1697"/>
        <end position="1830"/>
    </location>
</feature>
<evidence type="ECO:0000256" key="3">
    <source>
        <dbReference type="SAM" id="Phobius"/>
    </source>
</evidence>
<dbReference type="Pfam" id="PF07677">
    <property type="entry name" value="A2M_recep"/>
    <property type="match status" value="1"/>
</dbReference>
<dbReference type="Pfam" id="PF00207">
    <property type="entry name" value="A2M"/>
    <property type="match status" value="2"/>
</dbReference>
<dbReference type="Proteomes" id="UP000079169">
    <property type="component" value="Unplaced"/>
</dbReference>
<dbReference type="SUPFAM" id="SSF49410">
    <property type="entry name" value="Alpha-macroglobulin receptor domain"/>
    <property type="match status" value="1"/>
</dbReference>
<keyword evidence="8" id="KW-1185">Reference proteome</keyword>
<dbReference type="Gene3D" id="4.10.400.10">
    <property type="entry name" value="Low-density Lipoprotein Receptor"/>
    <property type="match status" value="2"/>
</dbReference>
<evidence type="ECO:0000256" key="2">
    <source>
        <dbReference type="PROSITE-ProRule" id="PRU00124"/>
    </source>
</evidence>
<dbReference type="Gene3D" id="2.60.40.2950">
    <property type="match status" value="1"/>
</dbReference>
<evidence type="ECO:0000259" key="7">
    <source>
        <dbReference type="SMART" id="SM01361"/>
    </source>
</evidence>
<dbReference type="InterPro" id="IPR002890">
    <property type="entry name" value="MG2"/>
</dbReference>
<feature type="disulfide bond" evidence="2">
    <location>
        <begin position="1446"/>
        <end position="1464"/>
    </location>
</feature>
<feature type="domain" description="Alpha-2-macroglobulin bait region" evidence="5">
    <location>
        <begin position="650"/>
        <end position="808"/>
    </location>
</feature>
<dbReference type="GeneID" id="103510877"/>
<evidence type="ECO:0000256" key="4">
    <source>
        <dbReference type="SAM" id="SignalP"/>
    </source>
</evidence>
<dbReference type="PROSITE" id="PS50068">
    <property type="entry name" value="LDLRA_2"/>
    <property type="match status" value="2"/>
</dbReference>
<sequence>MLAKDATFLRWGISSLFLFVLLLCPVLSQDTLSYVQQDTNGAPNWRDRERDDTYWQNNNPAINSVYDNNVIIHEASYFIVTSKLVRPGQIYKISVRIYYARHPIYVRASIQRNGVEISSNMQHVKEHIPETLIMRIPPTSVPGDYKLRVEGLYDGVLGGVAFLNETSLIFSQRSMTIFIQTDKPIYKQSETIKFRAIPINTDLKAFDGAVDVYMLDPKRYIMRRWLSRQSNLGTVSLNYQLSDQPVFGEWVIQVVAQNQVEELKFLVQEYYQTRFEVNVTMSPFFFTTDRYLTGVVMANYTSGGPVDGNLTLRASIRPVAVTKLKDNANVANVQTIEKYFNFDESYPFWYPRAQYADHQIPHLKWVSFQMSRNELEFDEESNGTFAHQWLSRDGDPDDIVYFPSSTYGIDANRTFEYVGLPVFTDIIIPRRPDVCNSSLGFGECLNGKCYRLELRCNGRFDCEDGADEANCPHLNVTELTQFRMNRFNIIQRHYDRVWLWKDINIGPHGRFIFELPVPEGPAHWMVSAFSVSANKGFGMLQKPIEYVGVLPFFINVEMPTTSHQGEQGGRRRSIEIPNVKMSSEHNGVYEMKVDLRSQLGLNEGDQKNANEILKDIESMKITAYFKDIENSHAQAELLLFSHYSPSDHQIKISTSTRNAKVGEFIIFHVQSNFMMETFDYVLLSKGIILLAGQENMQSTIRSFAVSLSAEMAPSATIVVYNVGRNGDVIADSLTFPVNGISRNNFMKITATVGDRYLDEIIDGYSTARFYNSSVRLSFFGGSPQVFKPTMPFNTYLAVSFYDESSLDFKRVSQGEMKISGDILMQGGRRRSIEIPNVKMSAEHNGVYEMKVDLRSQLGLNEGDQKNANEILKDIESMKITAYFKDIENSHAQAELLLFSHYSPSDHQIKISTSTRNAKVGEFIIFHVQSNFMMETFDYVLLSKGIILLAGQENMQSTIRSFAVSLSAEMAPSATIVVYNVGRNGDVIADSLTFPVNGISRNNFTVFINNKKARTGERVEVAIYGDPGAYVGLSGADRPFYSLQAGNELTYSRVLQKMDRWVLRNCWYNFTSLGPHLNVTELTQFRMNRFNIIQRHYDRVWLWKDINIGPHGRFIFELPVPEGPAHWMVSAFSVSANKGFGMLQKPIEYVGVLPFFINVEMPTTSHQGEQVGIRVTVFNYMCNDIEATVVLHSSDHYKFVHVEQNGIVRSYNPRTSFGEHQFFIYINAQDATVVFLPIVPVHLGDIDVTVTASSLIGRDTVTRKLHIIDAAEPTMFSFAANLYTTMYMRLINQRNRTQEKDSFYFMNIGYQRMLSFMNPDGSFSLFRSDWNHSAPSVWLTSFCVRVFQEASFYEWENFIYIDPKVITQAVSWVLDHQTPDGSFYETTWLVDRKVNSSLNWPNDDVKFRNISLTAHVLITYVGLLVFTDIIIPRRPDVCNSSLGFGECLNGKCYRLELRCNGRFDCEDGADEANCPHLNVTELTQFRMNRFNIIQRLFSNLGTVSLNYQLSDQPVFGEWVIQVVAQNQVEELKFLVQEYYQTRFEVNVTMSPFFFTTDRYLTGVVMANYTSGGPVDGNLTLRASIRPVAVTKLKDNANVANVQTIEKYFNFDESYPFWYPRAQYADHQIPHLKWQSDKVLCILWVQTLQFSYANVANVQTIEKYFNFDESYPFWYPRAQYADHQIPHLKWFHGVYRFKYDMSELEKYVPSLENMEVKITATVGDRYLDEIIDGYSTARFYNSSVRIILLAGQENMQSTIRSFAVSLSAEMAPSATIVVYNVGRNGDVIADSLTFPVNGISRNNVRSYNPRTSFGEHQFFIYINAQDATVVFLPIVPVHLGDIDVTVTASSLIGRDTVTRKLHIIADGLPQHRHQSILLDLSNRAYVFQYLHVNVTETPIIPYDVDRYYVYGSSINSSSISTLKMLLWYCVITQAVSWVLDHQTPDGSFYETTWLVDRKVNSSLNWPNDDVKFRNISLTAHVLITLDTVKDLTGGLGARVSLAQSKAIKWLERNLRLLKDFGDPYEVAIVAYALRLSKATIAEAAFGILTQHARSEGGLTYWGKEPVPAPPSKIENQKPFLLPRLPYKYDAINIETTAYALLVYVSRQELLTDPIVKWLNSQRLTDGGWASTQDTAMAMKALIEYTNRHRLRDVSYLTVSIEATALPGQVKYLHVKNNNLAQLQRIEIPQAWGTVKVQASGAGYAILQMSVDYNVDIAKFQTQPPVPAFALNTRANFHGRNQSHITYHSCQRWIYQNESARSGMAVLDVAIPTGYIIQQQKLDAYIRTRNVPNLQRARFQEQKVLFYFDYLDDTETCINFTIERWFPVANMSRYLPIRVYDYYAPERFNETIFDALPTYLLNICEVCGSSQCPYCPIYNLAVALSCPPVFFLSFFVLSVVFVQKLQGYNLL</sequence>
<dbReference type="SMART" id="SM00192">
    <property type="entry name" value="LDLa"/>
    <property type="match status" value="2"/>
</dbReference>
<feature type="disulfide bond" evidence="2">
    <location>
        <begin position="1458"/>
        <end position="1473"/>
    </location>
</feature>